<dbReference type="SUPFAM" id="SSF52467">
    <property type="entry name" value="DHS-like NAD/FAD-binding domain"/>
    <property type="match status" value="1"/>
</dbReference>
<proteinExistence type="predicted"/>
<reference evidence="1 2" key="1">
    <citation type="submission" date="2020-08" db="EMBL/GenBank/DDBJ databases">
        <title>Genomic Encyclopedia of Type Strains, Phase IV (KMG-IV): sequencing the most valuable type-strain genomes for metagenomic binning, comparative biology and taxonomic classification.</title>
        <authorList>
            <person name="Goeker M."/>
        </authorList>
    </citation>
    <scope>NUCLEOTIDE SEQUENCE [LARGE SCALE GENOMIC DNA]</scope>
    <source>
        <strain evidence="1 2">DSM 29007</strain>
    </source>
</reference>
<gene>
    <name evidence="1" type="ORF">HNQ61_001204</name>
</gene>
<accession>A0A841GT08</accession>
<dbReference type="Proteomes" id="UP000582837">
    <property type="component" value="Unassembled WGS sequence"/>
</dbReference>
<keyword evidence="2" id="KW-1185">Reference proteome</keyword>
<dbReference type="Pfam" id="PF13289">
    <property type="entry name" value="SIR2_2"/>
    <property type="match status" value="1"/>
</dbReference>
<dbReference type="Gene3D" id="3.40.50.1220">
    <property type="entry name" value="TPP-binding domain"/>
    <property type="match status" value="1"/>
</dbReference>
<comment type="caution">
    <text evidence="1">The sequence shown here is derived from an EMBL/GenBank/DDBJ whole genome shotgun (WGS) entry which is preliminary data.</text>
</comment>
<evidence type="ECO:0000313" key="1">
    <source>
        <dbReference type="EMBL" id="MBB6069589.1"/>
    </source>
</evidence>
<dbReference type="EMBL" id="JACHIA010000002">
    <property type="protein sequence ID" value="MBB6069589.1"/>
    <property type="molecule type" value="Genomic_DNA"/>
</dbReference>
<dbReference type="RefSeq" id="WP_170037277.1">
    <property type="nucleotide sequence ID" value="NZ_JABDTL010000002.1"/>
</dbReference>
<dbReference type="AlphaFoldDB" id="A0A841GT08"/>
<protein>
    <recommendedName>
        <fullName evidence="3">SIR2-like domain-containing protein</fullName>
    </recommendedName>
</protein>
<evidence type="ECO:0008006" key="3">
    <source>
        <dbReference type="Google" id="ProtNLM"/>
    </source>
</evidence>
<dbReference type="InterPro" id="IPR029035">
    <property type="entry name" value="DHS-like_NAD/FAD-binding_dom"/>
</dbReference>
<sequence length="287" mass="31649">MSIKLPERLINSVRRGKCIAFVGSGLSVAAGYPTWAELVQALVDEANEMPLAQIEGLQKFSDRNDWITLAEYAQRVLGPSGIREVLREKIGRKLPPLPVHRAIAGTAYRGIITTNYDALIESAIALERGDYANVGFGPSNLDRLAQVLFEPDPFVFKMHGDVHAAGGVILASRDYDRLIVRSPHVRAFLYSVFLNYTVLFIGYSLSDPDLYLALRELTLIFENHLPKHYALVAGAGSFEIAHMMSQMNIVAISYEAGHDHAPVLEALEQLRAASPYVDPFADQIAAD</sequence>
<evidence type="ECO:0000313" key="2">
    <source>
        <dbReference type="Proteomes" id="UP000582837"/>
    </source>
</evidence>
<organism evidence="1 2">
    <name type="scientific">Longimicrobium terrae</name>
    <dbReference type="NCBI Taxonomy" id="1639882"/>
    <lineage>
        <taxon>Bacteria</taxon>
        <taxon>Pseudomonadati</taxon>
        <taxon>Gemmatimonadota</taxon>
        <taxon>Longimicrobiia</taxon>
        <taxon>Longimicrobiales</taxon>
        <taxon>Longimicrobiaceae</taxon>
        <taxon>Longimicrobium</taxon>
    </lineage>
</organism>
<name>A0A841GT08_9BACT</name>